<organism evidence="1 2">
    <name type="scientific">Coccidioides immitis RMSCC 3703</name>
    <dbReference type="NCBI Taxonomy" id="454286"/>
    <lineage>
        <taxon>Eukaryota</taxon>
        <taxon>Fungi</taxon>
        <taxon>Dikarya</taxon>
        <taxon>Ascomycota</taxon>
        <taxon>Pezizomycotina</taxon>
        <taxon>Eurotiomycetes</taxon>
        <taxon>Eurotiomycetidae</taxon>
        <taxon>Onygenales</taxon>
        <taxon>Onygenaceae</taxon>
        <taxon>Coccidioides</taxon>
    </lineage>
</organism>
<reference evidence="2" key="1">
    <citation type="journal article" date="2010" name="Genome Res.">
        <title>Population genomic sequencing of Coccidioides fungi reveals recent hybridization and transposon control.</title>
        <authorList>
            <person name="Neafsey D.E."/>
            <person name="Barker B.M."/>
            <person name="Sharpton T.J."/>
            <person name="Stajich J.E."/>
            <person name="Park D.J."/>
            <person name="Whiston E."/>
            <person name="Hung C.-Y."/>
            <person name="McMahan C."/>
            <person name="White J."/>
            <person name="Sykes S."/>
            <person name="Heiman D."/>
            <person name="Young S."/>
            <person name="Zeng Q."/>
            <person name="Abouelleil A."/>
            <person name="Aftuck L."/>
            <person name="Bessette D."/>
            <person name="Brown A."/>
            <person name="FitzGerald M."/>
            <person name="Lui A."/>
            <person name="Macdonald J.P."/>
            <person name="Priest M."/>
            <person name="Orbach M.J."/>
            <person name="Galgiani J.N."/>
            <person name="Kirkland T.N."/>
            <person name="Cole G.T."/>
            <person name="Birren B.W."/>
            <person name="Henn M.R."/>
            <person name="Taylor J.W."/>
            <person name="Rounsley S.D."/>
        </authorList>
    </citation>
    <scope>NUCLEOTIDE SEQUENCE [LARGE SCALE GENOMIC DNA]</scope>
    <source>
        <strain evidence="2">RMSCC 3703</strain>
    </source>
</reference>
<dbReference type="EMBL" id="DS268120">
    <property type="protein sequence ID" value="KMU76547.1"/>
    <property type="molecule type" value="Genomic_DNA"/>
</dbReference>
<proteinExistence type="predicted"/>
<dbReference type="AlphaFoldDB" id="A0A0J8TS15"/>
<protein>
    <submittedName>
        <fullName evidence="1">Uncharacterized protein</fullName>
    </submittedName>
</protein>
<name>A0A0J8TS15_COCIT</name>
<dbReference type="Proteomes" id="UP000054559">
    <property type="component" value="Unassembled WGS sequence"/>
</dbReference>
<gene>
    <name evidence="1" type="ORF">CISG_01280</name>
</gene>
<evidence type="ECO:0000313" key="1">
    <source>
        <dbReference type="EMBL" id="KMU76547.1"/>
    </source>
</evidence>
<accession>A0A0J8TS15</accession>
<sequence length="65" mass="7068">MGSVGLSERNYAMVKIQSKKRSSLPGFGLINPSPLDFDKTHIGTLEGGDNAWFVGGRLNASFQLR</sequence>
<evidence type="ECO:0000313" key="2">
    <source>
        <dbReference type="Proteomes" id="UP000054559"/>
    </source>
</evidence>